<evidence type="ECO:0000313" key="2">
    <source>
        <dbReference type="Proteomes" id="UP000504638"/>
    </source>
</evidence>
<gene>
    <name evidence="1 3" type="ORF">P152DRAFT_454660</name>
</gene>
<dbReference type="EMBL" id="ML975150">
    <property type="protein sequence ID" value="KAF1816392.1"/>
    <property type="molecule type" value="Genomic_DNA"/>
</dbReference>
<protein>
    <submittedName>
        <fullName evidence="1 3">Uncharacterized protein</fullName>
    </submittedName>
</protein>
<accession>A0A6G1GEE3</accession>
<proteinExistence type="predicted"/>
<evidence type="ECO:0000313" key="1">
    <source>
        <dbReference type="EMBL" id="KAF1816392.1"/>
    </source>
</evidence>
<dbReference type="Proteomes" id="UP000504638">
    <property type="component" value="Unplaced"/>
</dbReference>
<evidence type="ECO:0000313" key="3">
    <source>
        <dbReference type="RefSeq" id="XP_033538023.1"/>
    </source>
</evidence>
<dbReference type="GeneID" id="54419200"/>
<dbReference type="AlphaFoldDB" id="A0A6G1GEE3"/>
<organism evidence="1">
    <name type="scientific">Eremomyces bilateralis CBS 781.70</name>
    <dbReference type="NCBI Taxonomy" id="1392243"/>
    <lineage>
        <taxon>Eukaryota</taxon>
        <taxon>Fungi</taxon>
        <taxon>Dikarya</taxon>
        <taxon>Ascomycota</taxon>
        <taxon>Pezizomycotina</taxon>
        <taxon>Dothideomycetes</taxon>
        <taxon>Dothideomycetes incertae sedis</taxon>
        <taxon>Eremomycetales</taxon>
        <taxon>Eremomycetaceae</taxon>
        <taxon>Eremomyces</taxon>
    </lineage>
</organism>
<reference evidence="3" key="2">
    <citation type="submission" date="2020-04" db="EMBL/GenBank/DDBJ databases">
        <authorList>
            <consortium name="NCBI Genome Project"/>
        </authorList>
    </citation>
    <scope>NUCLEOTIDE SEQUENCE</scope>
    <source>
        <strain evidence="3">CBS 781.70</strain>
    </source>
</reference>
<reference evidence="3" key="3">
    <citation type="submission" date="2025-04" db="UniProtKB">
        <authorList>
            <consortium name="RefSeq"/>
        </authorList>
    </citation>
    <scope>IDENTIFICATION</scope>
    <source>
        <strain evidence="3">CBS 781.70</strain>
    </source>
</reference>
<name>A0A6G1GEE3_9PEZI</name>
<keyword evidence="2" id="KW-1185">Reference proteome</keyword>
<reference evidence="1 3" key="1">
    <citation type="submission" date="2020-01" db="EMBL/GenBank/DDBJ databases">
        <authorList>
            <consortium name="DOE Joint Genome Institute"/>
            <person name="Haridas S."/>
            <person name="Albert R."/>
            <person name="Binder M."/>
            <person name="Bloem J."/>
            <person name="Labutti K."/>
            <person name="Salamov A."/>
            <person name="Andreopoulos B."/>
            <person name="Baker S.E."/>
            <person name="Barry K."/>
            <person name="Bills G."/>
            <person name="Bluhm B.H."/>
            <person name="Cannon C."/>
            <person name="Castanera R."/>
            <person name="Culley D.E."/>
            <person name="Daum C."/>
            <person name="Ezra D."/>
            <person name="Gonzalez J.B."/>
            <person name="Henrissat B."/>
            <person name="Kuo A."/>
            <person name="Liang C."/>
            <person name="Lipzen A."/>
            <person name="Lutzoni F."/>
            <person name="Magnuson J."/>
            <person name="Mondo S."/>
            <person name="Nolan M."/>
            <person name="Ohm R."/>
            <person name="Pangilinan J."/>
            <person name="Park H.-J."/>
            <person name="Ramirez L."/>
            <person name="Alfaro M."/>
            <person name="Sun H."/>
            <person name="Tritt A."/>
            <person name="Yoshinaga Y."/>
            <person name="Zwiers L.-H."/>
            <person name="Turgeon B.G."/>
            <person name="Goodwin S.B."/>
            <person name="Spatafora J.W."/>
            <person name="Crous P.W."/>
            <person name="Grigoriev I.V."/>
        </authorList>
    </citation>
    <scope>NUCLEOTIDE SEQUENCE</scope>
    <source>
        <strain evidence="1 3">CBS 781.70</strain>
    </source>
</reference>
<dbReference type="PROSITE" id="PS51257">
    <property type="entry name" value="PROKAR_LIPOPROTEIN"/>
    <property type="match status" value="1"/>
</dbReference>
<dbReference type="RefSeq" id="XP_033538023.1">
    <property type="nucleotide sequence ID" value="XM_033678630.1"/>
</dbReference>
<sequence>MLESRDIQWLQTIGWWLPFLESAGNSPSSGTSCHCAGANMALLRILEAGYYIVT</sequence>